<dbReference type="RefSeq" id="XP_009541994.1">
    <property type="nucleotide sequence ID" value="XM_009543699.1"/>
</dbReference>
<organism evidence="1 2">
    <name type="scientific">Heterobasidion irregulare (strain TC 32-1)</name>
    <dbReference type="NCBI Taxonomy" id="747525"/>
    <lineage>
        <taxon>Eukaryota</taxon>
        <taxon>Fungi</taxon>
        <taxon>Dikarya</taxon>
        <taxon>Basidiomycota</taxon>
        <taxon>Agaricomycotina</taxon>
        <taxon>Agaricomycetes</taxon>
        <taxon>Russulales</taxon>
        <taxon>Bondarzewiaceae</taxon>
        <taxon>Heterobasidion</taxon>
        <taxon>Heterobasidion annosum species complex</taxon>
    </lineage>
</organism>
<proteinExistence type="predicted"/>
<gene>
    <name evidence="1" type="ORF">HETIRDRAFT_309801</name>
</gene>
<evidence type="ECO:0000313" key="2">
    <source>
        <dbReference type="Proteomes" id="UP000030671"/>
    </source>
</evidence>
<evidence type="ECO:0000313" key="1">
    <source>
        <dbReference type="EMBL" id="ETW85109.1"/>
    </source>
</evidence>
<protein>
    <submittedName>
        <fullName evidence="1">Uncharacterized protein</fullName>
    </submittedName>
</protein>
<dbReference type="Proteomes" id="UP000030671">
    <property type="component" value="Unassembled WGS sequence"/>
</dbReference>
<dbReference type="InParanoid" id="W4KHB5"/>
<reference evidence="1 2" key="1">
    <citation type="journal article" date="2012" name="New Phytol.">
        <title>Insight into trade-off between wood decay and parasitism from the genome of a fungal forest pathogen.</title>
        <authorList>
            <person name="Olson A."/>
            <person name="Aerts A."/>
            <person name="Asiegbu F."/>
            <person name="Belbahri L."/>
            <person name="Bouzid O."/>
            <person name="Broberg A."/>
            <person name="Canback B."/>
            <person name="Coutinho P.M."/>
            <person name="Cullen D."/>
            <person name="Dalman K."/>
            <person name="Deflorio G."/>
            <person name="van Diepen L.T."/>
            <person name="Dunand C."/>
            <person name="Duplessis S."/>
            <person name="Durling M."/>
            <person name="Gonthier P."/>
            <person name="Grimwood J."/>
            <person name="Fossdal C.G."/>
            <person name="Hansson D."/>
            <person name="Henrissat B."/>
            <person name="Hietala A."/>
            <person name="Himmelstrand K."/>
            <person name="Hoffmeister D."/>
            <person name="Hogberg N."/>
            <person name="James T.Y."/>
            <person name="Karlsson M."/>
            <person name="Kohler A."/>
            <person name="Kues U."/>
            <person name="Lee Y.H."/>
            <person name="Lin Y.C."/>
            <person name="Lind M."/>
            <person name="Lindquist E."/>
            <person name="Lombard V."/>
            <person name="Lucas S."/>
            <person name="Lunden K."/>
            <person name="Morin E."/>
            <person name="Murat C."/>
            <person name="Park J."/>
            <person name="Raffaello T."/>
            <person name="Rouze P."/>
            <person name="Salamov A."/>
            <person name="Schmutz J."/>
            <person name="Solheim H."/>
            <person name="Stahlberg J."/>
            <person name="Velez H."/>
            <person name="de Vries R.P."/>
            <person name="Wiebenga A."/>
            <person name="Woodward S."/>
            <person name="Yakovlev I."/>
            <person name="Garbelotto M."/>
            <person name="Martin F."/>
            <person name="Grigoriev I.V."/>
            <person name="Stenlid J."/>
        </authorList>
    </citation>
    <scope>NUCLEOTIDE SEQUENCE [LARGE SCALE GENOMIC DNA]</scope>
    <source>
        <strain evidence="1 2">TC 32-1</strain>
    </source>
</reference>
<dbReference type="EMBL" id="KI925455">
    <property type="protein sequence ID" value="ETW85109.1"/>
    <property type="molecule type" value="Genomic_DNA"/>
</dbReference>
<dbReference type="HOGENOM" id="CLU_2740320_0_0_1"/>
<keyword evidence="2" id="KW-1185">Reference proteome</keyword>
<accession>W4KHB5</accession>
<dbReference type="KEGG" id="hir:HETIRDRAFT_309801"/>
<dbReference type="GeneID" id="20669717"/>
<name>W4KHB5_HETIT</name>
<sequence length="71" mass="8359">MLKMWWQEQLMLVEEEMCWILCFFDYHEELWRSQVTLGGGGIAGISAYARKRPGICGFNTMALWSFQKGFM</sequence>
<dbReference type="AlphaFoldDB" id="W4KHB5"/>
<dbReference type="OrthoDB" id="3232711at2759"/>